<dbReference type="GO" id="GO:0009338">
    <property type="term" value="C:exodeoxyribonuclease V complex"/>
    <property type="evidence" value="ECO:0007669"/>
    <property type="project" value="TreeGrafter"/>
</dbReference>
<dbReference type="CDD" id="cd18809">
    <property type="entry name" value="SF1_C_RecD"/>
    <property type="match status" value="1"/>
</dbReference>
<dbReference type="PANTHER" id="PTHR43788:SF6">
    <property type="entry name" value="DNA HELICASE B"/>
    <property type="match status" value="1"/>
</dbReference>
<dbReference type="Proteomes" id="UP000585272">
    <property type="component" value="Unassembled WGS sequence"/>
</dbReference>
<keyword evidence="7" id="KW-0378">Hydrolase</keyword>
<keyword evidence="1" id="KW-0547">Nucleotide-binding</keyword>
<dbReference type="GO" id="GO:0017116">
    <property type="term" value="F:single-stranded DNA helicase activity"/>
    <property type="evidence" value="ECO:0007669"/>
    <property type="project" value="TreeGrafter"/>
</dbReference>
<keyword evidence="2" id="KW-0067">ATP-binding</keyword>
<dbReference type="Pfam" id="PF14490">
    <property type="entry name" value="HHH_RecD2"/>
    <property type="match status" value="1"/>
</dbReference>
<accession>A0A840I9I3</accession>
<dbReference type="EMBL" id="JACHNU010000001">
    <property type="protein sequence ID" value="MBB4661577.1"/>
    <property type="molecule type" value="Genomic_DNA"/>
</dbReference>
<protein>
    <submittedName>
        <fullName evidence="7">Exodeoxyribonuclease V alpha subunit</fullName>
        <ecNumber evidence="7">3.1.11.5</ecNumber>
    </submittedName>
</protein>
<feature type="domain" description="ATP-dependent RecD2 DNA helicase OB-fold" evidence="6">
    <location>
        <begin position="22"/>
        <end position="87"/>
    </location>
</feature>
<evidence type="ECO:0000259" key="4">
    <source>
        <dbReference type="Pfam" id="PF13538"/>
    </source>
</evidence>
<organism evidence="7 8">
    <name type="scientific">Conexibacter arvalis</name>
    <dbReference type="NCBI Taxonomy" id="912552"/>
    <lineage>
        <taxon>Bacteria</taxon>
        <taxon>Bacillati</taxon>
        <taxon>Actinomycetota</taxon>
        <taxon>Thermoleophilia</taxon>
        <taxon>Solirubrobacterales</taxon>
        <taxon>Conexibacteraceae</taxon>
        <taxon>Conexibacter</taxon>
    </lineage>
</organism>
<dbReference type="Gene3D" id="2.30.30.940">
    <property type="match status" value="1"/>
</dbReference>
<gene>
    <name evidence="7" type="ORF">BDZ31_001150</name>
</gene>
<dbReference type="GO" id="GO:0008854">
    <property type="term" value="F:exodeoxyribonuclease V activity"/>
    <property type="evidence" value="ECO:0007669"/>
    <property type="project" value="UniProtKB-EC"/>
</dbReference>
<evidence type="ECO:0000256" key="1">
    <source>
        <dbReference type="ARBA" id="ARBA00022741"/>
    </source>
</evidence>
<dbReference type="GO" id="GO:0006310">
    <property type="term" value="P:DNA recombination"/>
    <property type="evidence" value="ECO:0007669"/>
    <property type="project" value="TreeGrafter"/>
</dbReference>
<dbReference type="InterPro" id="IPR027785">
    <property type="entry name" value="UvrD-like_helicase_C"/>
</dbReference>
<name>A0A840I9I3_9ACTN</name>
<feature type="domain" description="UvrD-like helicase C-terminal" evidence="4">
    <location>
        <begin position="670"/>
        <end position="719"/>
    </location>
</feature>
<sequence>MPSAPVSWPPAEGEEFAGEVVIRNRRFANEDSGFAVLDGEWDGERIVLVGPLVHLELNEHAAVAGSWTIDPRYGPQVKVREAHPVTPVDDAALTAYLRRVRHVGPRRAAALLDAFGGEVLSAIDHDPRAAFERAGLRPQRAAEAARSWDALRATRGLHLLLAPHGLAHLASRIHQHYGDRAYRVVRERPYELTSVFGVGFATADAIARGLGAPSDSPARARAAILHALGEGERDGSTCQPAAALLMRTRELLDGSSPPAGFLNELADNGDVELEQDDEAVWVYRAETARLERELAERVTELLASDLSAKLRDPVEPDDAGAEGVELTPEQWAGVRGAFVHRLSVVTGGPGTGKTASIREIGQIAREQRASVLLVAPTGRAALRMTAATQLDASTVHSALGWIPGEGPVHDEDLPLRCDLVIVDETSMANLELLVTLLRAIGPGTHVVLVGDADQLAPVGAGKPFAELVASGRVPTARLQHIFRQAAGSMIVQGAHAIREGRAPSFVRAEGMRHDLFFIARADPVAAREEIVSLVSARLPRHYGVDPHGDIQVFAPVYRGELGIDALNRSLRAALNPDGREVGNGRLRIGDKLMLVGRNLHELGVMNGTLLRLLDELAPAERDDEDEPGEEEGGSDGARAARGGDGGGLLVGVDGGAVVRIPQAEVGQLQLAYACSVHRGQGIELPIAIVVAHPAAGGRFLRREMLYTAITRSTIATIVVGTPEMVARAARTTDAGRRHSRLAQRLDVLHG</sequence>
<dbReference type="InterPro" id="IPR055446">
    <property type="entry name" value="RecD2_N_OB"/>
</dbReference>
<evidence type="ECO:0000313" key="8">
    <source>
        <dbReference type="Proteomes" id="UP000585272"/>
    </source>
</evidence>
<feature type="region of interest" description="Disordered" evidence="3">
    <location>
        <begin position="619"/>
        <end position="642"/>
    </location>
</feature>
<dbReference type="Pfam" id="PF13538">
    <property type="entry name" value="UvrD_C_2"/>
    <property type="match status" value="1"/>
</dbReference>
<feature type="domain" description="ATP-dependent RecD2 DNA helicase-like helix-hairpin-helix" evidence="5">
    <location>
        <begin position="153"/>
        <end position="238"/>
    </location>
</feature>
<dbReference type="EC" id="3.1.11.5" evidence="7"/>
<dbReference type="CDD" id="cd17933">
    <property type="entry name" value="DEXSc_RecD-like"/>
    <property type="match status" value="1"/>
</dbReference>
<dbReference type="RefSeq" id="WP_183339855.1">
    <property type="nucleotide sequence ID" value="NZ_JACHNU010000001.1"/>
</dbReference>
<evidence type="ECO:0000259" key="6">
    <source>
        <dbReference type="Pfam" id="PF23139"/>
    </source>
</evidence>
<evidence type="ECO:0000259" key="5">
    <source>
        <dbReference type="Pfam" id="PF14490"/>
    </source>
</evidence>
<dbReference type="InterPro" id="IPR027417">
    <property type="entry name" value="P-loop_NTPase"/>
</dbReference>
<proteinExistence type="predicted"/>
<dbReference type="AlphaFoldDB" id="A0A840I9I3"/>
<evidence type="ECO:0000313" key="7">
    <source>
        <dbReference type="EMBL" id="MBB4661577.1"/>
    </source>
</evidence>
<dbReference type="Pfam" id="PF23139">
    <property type="entry name" value="OB_YrrC"/>
    <property type="match status" value="1"/>
</dbReference>
<dbReference type="InterPro" id="IPR029493">
    <property type="entry name" value="RecD2-like_HHH"/>
</dbReference>
<dbReference type="Gene3D" id="1.10.10.2220">
    <property type="match status" value="1"/>
</dbReference>
<reference evidence="7 8" key="1">
    <citation type="submission" date="2020-08" db="EMBL/GenBank/DDBJ databases">
        <title>Genomic Encyclopedia of Archaeal and Bacterial Type Strains, Phase II (KMG-II): from individual species to whole genera.</title>
        <authorList>
            <person name="Goeker M."/>
        </authorList>
    </citation>
    <scope>NUCLEOTIDE SEQUENCE [LARGE SCALE GENOMIC DNA]</scope>
    <source>
        <strain evidence="7 8">DSM 23288</strain>
    </source>
</reference>
<keyword evidence="8" id="KW-1185">Reference proteome</keyword>
<dbReference type="Gene3D" id="3.40.50.300">
    <property type="entry name" value="P-loop containing nucleotide triphosphate hydrolases"/>
    <property type="match status" value="2"/>
</dbReference>
<dbReference type="SUPFAM" id="SSF52540">
    <property type="entry name" value="P-loop containing nucleoside triphosphate hydrolases"/>
    <property type="match status" value="1"/>
</dbReference>
<feature type="compositionally biased region" description="Acidic residues" evidence="3">
    <location>
        <begin position="621"/>
        <end position="633"/>
    </location>
</feature>
<evidence type="ECO:0000256" key="3">
    <source>
        <dbReference type="SAM" id="MobiDB-lite"/>
    </source>
</evidence>
<evidence type="ECO:0000256" key="2">
    <source>
        <dbReference type="ARBA" id="ARBA00022840"/>
    </source>
</evidence>
<dbReference type="PANTHER" id="PTHR43788">
    <property type="entry name" value="DNA2/NAM7 HELICASE FAMILY MEMBER"/>
    <property type="match status" value="1"/>
</dbReference>
<dbReference type="Pfam" id="PF13604">
    <property type="entry name" value="AAA_30"/>
    <property type="match status" value="1"/>
</dbReference>
<dbReference type="GO" id="GO:0005524">
    <property type="term" value="F:ATP binding"/>
    <property type="evidence" value="ECO:0007669"/>
    <property type="project" value="UniProtKB-KW"/>
</dbReference>
<comment type="caution">
    <text evidence="7">The sequence shown here is derived from an EMBL/GenBank/DDBJ whole genome shotgun (WGS) entry which is preliminary data.</text>
</comment>
<dbReference type="InterPro" id="IPR050534">
    <property type="entry name" value="Coronavir_polyprotein_1ab"/>
</dbReference>